<keyword evidence="3" id="KW-0479">Metal-binding</keyword>
<name>A0ABS0N915_9NEIS</name>
<evidence type="ECO:0000256" key="2">
    <source>
        <dbReference type="ARBA" id="ARBA00022485"/>
    </source>
</evidence>
<organism evidence="9 10">
    <name type="scientific">Eikenella glucosivorans</name>
    <dbReference type="NCBI Taxonomy" id="2766967"/>
    <lineage>
        <taxon>Bacteria</taxon>
        <taxon>Pseudomonadati</taxon>
        <taxon>Pseudomonadota</taxon>
        <taxon>Betaproteobacteria</taxon>
        <taxon>Neisseriales</taxon>
        <taxon>Neisseriaceae</taxon>
        <taxon>Eikenella</taxon>
    </lineage>
</organism>
<dbReference type="Pfam" id="PF12801">
    <property type="entry name" value="Fer4_5"/>
    <property type="match status" value="1"/>
</dbReference>
<dbReference type="InterPro" id="IPR009051">
    <property type="entry name" value="Helical_ferredxn"/>
</dbReference>
<dbReference type="InterPro" id="IPR032879">
    <property type="entry name" value="FixG_C"/>
</dbReference>
<feature type="transmembrane region" description="Helical" evidence="7">
    <location>
        <begin position="86"/>
        <end position="103"/>
    </location>
</feature>
<dbReference type="Gene3D" id="2.60.40.10">
    <property type="entry name" value="Immunoglobulins"/>
    <property type="match status" value="1"/>
</dbReference>
<keyword evidence="7" id="KW-1133">Transmembrane helix</keyword>
<evidence type="ECO:0000256" key="7">
    <source>
        <dbReference type="SAM" id="Phobius"/>
    </source>
</evidence>
<proteinExistence type="predicted"/>
<evidence type="ECO:0000313" key="10">
    <source>
        <dbReference type="Proteomes" id="UP000768471"/>
    </source>
</evidence>
<dbReference type="InterPro" id="IPR051684">
    <property type="entry name" value="Electron_Trans/Redox"/>
</dbReference>
<keyword evidence="5" id="KW-0408">Iron</keyword>
<dbReference type="InterPro" id="IPR017900">
    <property type="entry name" value="4Fe4S_Fe_S_CS"/>
</dbReference>
<dbReference type="PROSITE" id="PS00198">
    <property type="entry name" value="4FE4S_FER_1"/>
    <property type="match status" value="1"/>
</dbReference>
<dbReference type="NCBIfam" id="TIGR02745">
    <property type="entry name" value="ccoG_rdxA_fixG"/>
    <property type="match status" value="1"/>
</dbReference>
<dbReference type="PANTHER" id="PTHR30176:SF3">
    <property type="entry name" value="FERREDOXIN-TYPE PROTEIN NAPH"/>
    <property type="match status" value="1"/>
</dbReference>
<evidence type="ECO:0000259" key="8">
    <source>
        <dbReference type="PROSITE" id="PS51379"/>
    </source>
</evidence>
<dbReference type="InterPro" id="IPR014116">
    <property type="entry name" value="Cyt_c_oxidase_cbb3_FixG"/>
</dbReference>
<evidence type="ECO:0000313" key="9">
    <source>
        <dbReference type="EMBL" id="MBH5328803.1"/>
    </source>
</evidence>
<keyword evidence="7" id="KW-0472">Membrane</keyword>
<reference evidence="9 10" key="1">
    <citation type="submission" date="2020-09" db="EMBL/GenBank/DDBJ databases">
        <title>Eikenella S3660 sp. nov., isolated from a throat swab.</title>
        <authorList>
            <person name="Buhl M."/>
        </authorList>
    </citation>
    <scope>NUCLEOTIDE SEQUENCE [LARGE SCALE GENOMIC DNA]</scope>
    <source>
        <strain evidence="9 10">S3360</strain>
    </source>
</reference>
<feature type="domain" description="4Fe-4S ferredoxin-type" evidence="8">
    <location>
        <begin position="261"/>
        <end position="289"/>
    </location>
</feature>
<dbReference type="InterPro" id="IPR013783">
    <property type="entry name" value="Ig-like_fold"/>
</dbReference>
<evidence type="ECO:0000256" key="4">
    <source>
        <dbReference type="ARBA" id="ARBA00022982"/>
    </source>
</evidence>
<dbReference type="SUPFAM" id="SSF54862">
    <property type="entry name" value="4Fe-4S ferredoxins"/>
    <property type="match status" value="1"/>
</dbReference>
<dbReference type="Pfam" id="PF11614">
    <property type="entry name" value="FixG_C"/>
    <property type="match status" value="1"/>
</dbReference>
<dbReference type="Proteomes" id="UP000768471">
    <property type="component" value="Unassembled WGS sequence"/>
</dbReference>
<feature type="transmembrane region" description="Helical" evidence="7">
    <location>
        <begin position="190"/>
        <end position="214"/>
    </location>
</feature>
<accession>A0ABS0N915</accession>
<keyword evidence="6" id="KW-0411">Iron-sulfur</keyword>
<gene>
    <name evidence="9" type="primary">ccoG</name>
    <name evidence="9" type="ORF">H9Q10_03870</name>
</gene>
<dbReference type="Gene3D" id="1.10.1060.10">
    <property type="entry name" value="Alpha-helical ferredoxin"/>
    <property type="match status" value="1"/>
</dbReference>
<feature type="transmembrane region" description="Helical" evidence="7">
    <location>
        <begin position="344"/>
        <end position="364"/>
    </location>
</feature>
<evidence type="ECO:0000256" key="3">
    <source>
        <dbReference type="ARBA" id="ARBA00022723"/>
    </source>
</evidence>
<keyword evidence="1" id="KW-0813">Transport</keyword>
<dbReference type="InterPro" id="IPR017896">
    <property type="entry name" value="4Fe4S_Fe-S-bd"/>
</dbReference>
<evidence type="ECO:0000256" key="1">
    <source>
        <dbReference type="ARBA" id="ARBA00022448"/>
    </source>
</evidence>
<keyword evidence="10" id="KW-1185">Reference proteome</keyword>
<keyword evidence="2" id="KW-0004">4Fe-4S</keyword>
<dbReference type="EMBL" id="JACSGR010000002">
    <property type="protein sequence ID" value="MBH5328803.1"/>
    <property type="molecule type" value="Genomic_DNA"/>
</dbReference>
<dbReference type="PANTHER" id="PTHR30176">
    <property type="entry name" value="FERREDOXIN-TYPE PROTEIN NAPH"/>
    <property type="match status" value="1"/>
</dbReference>
<dbReference type="Pfam" id="PF13746">
    <property type="entry name" value="Fer4_18"/>
    <property type="match status" value="1"/>
</dbReference>
<keyword evidence="7" id="KW-0812">Transmembrane</keyword>
<feature type="transmembrane region" description="Helical" evidence="7">
    <location>
        <begin position="39"/>
        <end position="57"/>
    </location>
</feature>
<sequence length="482" mass="54238">MTEPAAKAPQPAPKEQVISLYQGAKRIHPKQAKGRFANLRIWAILATQFVFYVIPWFNLHGRQAVWFDIPGRRFHIFAFTLVPNDLIYLTGLLLLSAFGLFWWTTIAGRLWCGYACPQTVYTEIMLWIDRLVEGDRNKRLKLDKSPWNFSKIRIKLTKYLLIFAVCAWTGITFAGWFSPIRPLVAHIFTLNWAAVSGAALIAAALYGTFTWLFAHIMREQVCKYMCPYARFQSAMFDRDTLIISYDPARGEPRGARKKNISREETELGDCINCTMCVQVCPVGIDIRDGLQYECIGCAACIDACDEIMDKMNYPRGLIRYTTEGALEKDYPEKQIPRRMLRPRVLGYGSVLAAVAVGLVIGLLMRQEVHIDIVKDRGVMVRQNQDGWLENAYNLRITNASEQPQILTASVSGLEDIKITGLPEGGLRINGSDSITVPVQVAVIPDYAEKGSNPIVFTFRYAAEGKPDAEAATINTKSTFIGE</sequence>
<evidence type="ECO:0000256" key="6">
    <source>
        <dbReference type="ARBA" id="ARBA00023014"/>
    </source>
</evidence>
<keyword evidence="4" id="KW-0249">Electron transport</keyword>
<comment type="caution">
    <text evidence="9">The sequence shown here is derived from an EMBL/GenBank/DDBJ whole genome shotgun (WGS) entry which is preliminary data.</text>
</comment>
<evidence type="ECO:0000256" key="5">
    <source>
        <dbReference type="ARBA" id="ARBA00023004"/>
    </source>
</evidence>
<feature type="transmembrane region" description="Helical" evidence="7">
    <location>
        <begin position="159"/>
        <end position="178"/>
    </location>
</feature>
<dbReference type="PROSITE" id="PS51379">
    <property type="entry name" value="4FE4S_FER_2"/>
    <property type="match status" value="1"/>
</dbReference>
<protein>
    <submittedName>
        <fullName evidence="9">Cytochrome c oxidase accessory protein CcoG</fullName>
    </submittedName>
</protein>